<evidence type="ECO:0000256" key="6">
    <source>
        <dbReference type="SAM" id="SignalP"/>
    </source>
</evidence>
<dbReference type="InterPro" id="IPR006129">
    <property type="entry name" value="AdhesinB"/>
</dbReference>
<dbReference type="InterPro" id="IPR006127">
    <property type="entry name" value="ZnuA-like"/>
</dbReference>
<evidence type="ECO:0000256" key="1">
    <source>
        <dbReference type="ARBA" id="ARBA00004196"/>
    </source>
</evidence>
<comment type="caution">
    <text evidence="7">The sequence shown here is derived from an EMBL/GenBank/DDBJ whole genome shotgun (WGS) entry which is preliminary data.</text>
</comment>
<evidence type="ECO:0000313" key="7">
    <source>
        <dbReference type="EMBL" id="PEN15891.1"/>
    </source>
</evidence>
<dbReference type="GO" id="GO:0030313">
    <property type="term" value="C:cell envelope"/>
    <property type="evidence" value="ECO:0007669"/>
    <property type="project" value="UniProtKB-SubCell"/>
</dbReference>
<feature type="chain" id="PRO_5012225015" evidence="6">
    <location>
        <begin position="35"/>
        <end position="558"/>
    </location>
</feature>
<dbReference type="Gene3D" id="3.40.50.1980">
    <property type="entry name" value="Nitrogenase molybdenum iron protein domain"/>
    <property type="match status" value="3"/>
</dbReference>
<dbReference type="SUPFAM" id="SSF53807">
    <property type="entry name" value="Helical backbone' metal receptor"/>
    <property type="match status" value="1"/>
</dbReference>
<dbReference type="GO" id="GO:0046872">
    <property type="term" value="F:metal ion binding"/>
    <property type="evidence" value="ECO:0007669"/>
    <property type="project" value="UniProtKB-KW"/>
</dbReference>
<sequence length="558" mass="59852">MSSRGSRRQSCTPQLSLELSLSRRAFLGFLPVCAALSACTAQNTSSGFDADGRLQVVATTPILADVARAVGGERARVHALIPNGADPHSYEPSLRDVRDVAYARLAFTNGLLLEQRKMVAMVNSNLPQGSAQVAVAERIEQYGGKLEPVVEDASLDSIWLGLRVEGAESSGASASPSAESPSDSDASVAFSVTRVKGPGQVAAFITQTFGAVEMMCDSQARGTQESAQDGVRVRTGDMGSLELPLQAHTHLSWAFADAGVYELDVLATPRNAPEGVHQAQGTLHVVVGEDPAEAASRLGTNTTILASGHADIAVQAYTGRLVIRADSGGKVTEHDLARTIIAVPSRTLQEVPAGGQYGFLRGSSREHRGQVYLLAQAVLGKHVHGEIDPHIWHSVPNMKAAAQVMRDALAEADPPGTSLYTANTERVMRELDELDWEIRGIYASLPEASKNLITTHDGYRYLASTYGLTVAGFVTPVAGSEPSIQQRQRLQRTIRDLRVPAIFLDRNTRTRSPVLREVAHENGVQVGTLYSDSLDDEAPHYADMMRANAHTIQRAVGR</sequence>
<proteinExistence type="inferred from homology"/>
<gene>
    <name evidence="7" type="ORF">CRM92_07250</name>
</gene>
<reference evidence="7" key="1">
    <citation type="submission" date="2017-10" db="EMBL/GenBank/DDBJ databases">
        <title>Kefir isolates.</title>
        <authorList>
            <person name="Kim Y."/>
            <person name="Blasche S."/>
        </authorList>
    </citation>
    <scope>NUCLEOTIDE SEQUENCE [LARGE SCALE GENOMIC DNA]</scope>
    <source>
        <strain evidence="7">OG2-2</strain>
    </source>
</reference>
<dbReference type="Pfam" id="PF01297">
    <property type="entry name" value="ZnuA"/>
    <property type="match status" value="2"/>
</dbReference>
<dbReference type="Proteomes" id="UP000219947">
    <property type="component" value="Unassembled WGS sequence"/>
</dbReference>
<dbReference type="InterPro" id="IPR022434">
    <property type="entry name" value="ABC_LPXTG_lipo_actinobac"/>
</dbReference>
<evidence type="ECO:0000256" key="5">
    <source>
        <dbReference type="RuleBase" id="RU003512"/>
    </source>
</evidence>
<feature type="signal peptide" evidence="6">
    <location>
        <begin position="1"/>
        <end position="34"/>
    </location>
</feature>
<evidence type="ECO:0000256" key="3">
    <source>
        <dbReference type="ARBA" id="ARBA00022723"/>
    </source>
</evidence>
<dbReference type="NCBIfam" id="TIGR03772">
    <property type="entry name" value="anch_rpt_subst"/>
    <property type="match status" value="1"/>
</dbReference>
<dbReference type="GO" id="GO:0007155">
    <property type="term" value="P:cell adhesion"/>
    <property type="evidence" value="ECO:0007669"/>
    <property type="project" value="InterPro"/>
</dbReference>
<dbReference type="RefSeq" id="WP_098042776.1">
    <property type="nucleotide sequence ID" value="NZ_PDEV01000003.1"/>
</dbReference>
<dbReference type="InterPro" id="IPR006128">
    <property type="entry name" value="Lipoprotein_PsaA-like"/>
</dbReference>
<dbReference type="PRINTS" id="PR00691">
    <property type="entry name" value="ADHESINB"/>
</dbReference>
<dbReference type="GO" id="GO:0030001">
    <property type="term" value="P:metal ion transport"/>
    <property type="evidence" value="ECO:0007669"/>
    <property type="project" value="InterPro"/>
</dbReference>
<keyword evidence="2 5" id="KW-0813">Transport</keyword>
<evidence type="ECO:0000313" key="8">
    <source>
        <dbReference type="Proteomes" id="UP000219947"/>
    </source>
</evidence>
<keyword evidence="8" id="KW-1185">Reference proteome</keyword>
<dbReference type="EMBL" id="PDEV01000003">
    <property type="protein sequence ID" value="PEN15891.1"/>
    <property type="molecule type" value="Genomic_DNA"/>
</dbReference>
<evidence type="ECO:0000256" key="4">
    <source>
        <dbReference type="ARBA" id="ARBA00022729"/>
    </source>
</evidence>
<keyword evidence="3" id="KW-0479">Metal-binding</keyword>
<name>A0A2A8D4Q7_9MICC</name>
<evidence type="ECO:0000256" key="2">
    <source>
        <dbReference type="ARBA" id="ARBA00022448"/>
    </source>
</evidence>
<dbReference type="PRINTS" id="PR00690">
    <property type="entry name" value="ADHESNFAMILY"/>
</dbReference>
<protein>
    <submittedName>
        <fullName evidence="7">Anchored repeat ABC transporter, substrate-binding protein</fullName>
    </submittedName>
</protein>
<dbReference type="PANTHER" id="PTHR42953">
    <property type="entry name" value="HIGH-AFFINITY ZINC UPTAKE SYSTEM PROTEIN ZNUA-RELATED"/>
    <property type="match status" value="1"/>
</dbReference>
<accession>A0A2A8D4Q7</accession>
<dbReference type="PANTHER" id="PTHR42953:SF1">
    <property type="entry name" value="METAL-BINDING PROTEIN HI_0362-RELATED"/>
    <property type="match status" value="1"/>
</dbReference>
<dbReference type="InterPro" id="IPR050492">
    <property type="entry name" value="Bact_metal-bind_prot9"/>
</dbReference>
<keyword evidence="4 6" id="KW-0732">Signal</keyword>
<organism evidence="7 8">
    <name type="scientific">Rothia dentocariosa</name>
    <dbReference type="NCBI Taxonomy" id="2047"/>
    <lineage>
        <taxon>Bacteria</taxon>
        <taxon>Bacillati</taxon>
        <taxon>Actinomycetota</taxon>
        <taxon>Actinomycetes</taxon>
        <taxon>Micrococcales</taxon>
        <taxon>Micrococcaceae</taxon>
        <taxon>Rothia</taxon>
    </lineage>
</organism>
<comment type="subcellular location">
    <subcellularLocation>
        <location evidence="1">Cell envelope</location>
    </subcellularLocation>
</comment>
<comment type="similarity">
    <text evidence="5">Belongs to the bacterial solute-binding protein 9 family.</text>
</comment>
<dbReference type="AlphaFoldDB" id="A0A2A8D4Q7"/>